<protein>
    <submittedName>
        <fullName evidence="3">Uncharacterized protein</fullName>
    </submittedName>
</protein>
<evidence type="ECO:0000256" key="1">
    <source>
        <dbReference type="SAM" id="MobiDB-lite"/>
    </source>
</evidence>
<dbReference type="VEuPathDB" id="FungiDB:MUCCIDRAFT_106413"/>
<evidence type="ECO:0000313" key="4">
    <source>
        <dbReference type="Proteomes" id="UP000077051"/>
    </source>
</evidence>
<keyword evidence="2" id="KW-0732">Signal</keyword>
<evidence type="ECO:0000256" key="2">
    <source>
        <dbReference type="SAM" id="SignalP"/>
    </source>
</evidence>
<dbReference type="EMBL" id="AMYB01000002">
    <property type="protein sequence ID" value="OAD05853.1"/>
    <property type="molecule type" value="Genomic_DNA"/>
</dbReference>
<reference evidence="3 4" key="1">
    <citation type="submission" date="2015-06" db="EMBL/GenBank/DDBJ databases">
        <title>Expansion of signal transduction pathways in fungi by whole-genome duplication.</title>
        <authorList>
            <consortium name="DOE Joint Genome Institute"/>
            <person name="Corrochano L.M."/>
            <person name="Kuo A."/>
            <person name="Marcet-Houben M."/>
            <person name="Polaino S."/>
            <person name="Salamov A."/>
            <person name="Villalobos J.M."/>
            <person name="Alvarez M.I."/>
            <person name="Avalos J."/>
            <person name="Benito E.P."/>
            <person name="Benoit I."/>
            <person name="Burger G."/>
            <person name="Camino L.P."/>
            <person name="Canovas D."/>
            <person name="Cerda-Olmedo E."/>
            <person name="Cheng J.-F."/>
            <person name="Dominguez A."/>
            <person name="Elias M."/>
            <person name="Eslava A.P."/>
            <person name="Glaser F."/>
            <person name="Grimwood J."/>
            <person name="Gutierrez G."/>
            <person name="Heitman J."/>
            <person name="Henrissat B."/>
            <person name="Iturriaga E.A."/>
            <person name="Lang B.F."/>
            <person name="Lavin J.L."/>
            <person name="Lee S."/>
            <person name="Li W."/>
            <person name="Lindquist E."/>
            <person name="Lopez-Garcia S."/>
            <person name="Luque E.M."/>
            <person name="Marcos A.T."/>
            <person name="Martin J."/>
            <person name="Mccluskey K."/>
            <person name="Medina H.R."/>
            <person name="Miralles-Duran A."/>
            <person name="Miyazaki A."/>
            <person name="Munoz-Torres E."/>
            <person name="Oguiza J.A."/>
            <person name="Ohm R."/>
            <person name="Olmedo M."/>
            <person name="Orejas M."/>
            <person name="Ortiz-Castellanos L."/>
            <person name="Pisabarro A.G."/>
            <person name="Rodriguez-Romero J."/>
            <person name="Ruiz-Herrera J."/>
            <person name="Ruiz-Vazquez R."/>
            <person name="Sanz C."/>
            <person name="Schackwitz W."/>
            <person name="Schmutz J."/>
            <person name="Shahriari M."/>
            <person name="Shelest E."/>
            <person name="Silva-Franco F."/>
            <person name="Soanes D."/>
            <person name="Syed K."/>
            <person name="Tagua V.G."/>
            <person name="Talbot N.J."/>
            <person name="Thon M."/>
            <person name="De Vries R.P."/>
            <person name="Wiebenga A."/>
            <person name="Yadav J.S."/>
            <person name="Braun E.L."/>
            <person name="Baker S."/>
            <person name="Garre V."/>
            <person name="Horwitz B."/>
            <person name="Torres-Martinez S."/>
            <person name="Idnurm A."/>
            <person name="Herrera-Estrella A."/>
            <person name="Gabaldon T."/>
            <person name="Grigoriev I.V."/>
        </authorList>
    </citation>
    <scope>NUCLEOTIDE SEQUENCE [LARGE SCALE GENOMIC DNA]</scope>
    <source>
        <strain evidence="3 4">CBS 277.49</strain>
    </source>
</reference>
<comment type="caution">
    <text evidence="3">The sequence shown here is derived from an EMBL/GenBank/DDBJ whole genome shotgun (WGS) entry which is preliminary data.</text>
</comment>
<dbReference type="Proteomes" id="UP000077051">
    <property type="component" value="Unassembled WGS sequence"/>
</dbReference>
<sequence length="118" mass="13025">MKFTISSITIFLFVITALLVDSLSAFSHPLDMIVSSVDRHSKNVASFLIKRRSHSKSKSKNKKKTKSKGKSKKSSDCSKRSCPLKLKPCPKDCPQSCGYLDSPDPCCPLLGKPTCPDY</sequence>
<name>A0A168N6D6_MUCCL</name>
<dbReference type="OrthoDB" id="2275843at2759"/>
<accession>A0A168N6D6</accession>
<organism evidence="3 4">
    <name type="scientific">Mucor lusitanicus CBS 277.49</name>
    <dbReference type="NCBI Taxonomy" id="747725"/>
    <lineage>
        <taxon>Eukaryota</taxon>
        <taxon>Fungi</taxon>
        <taxon>Fungi incertae sedis</taxon>
        <taxon>Mucoromycota</taxon>
        <taxon>Mucoromycotina</taxon>
        <taxon>Mucoromycetes</taxon>
        <taxon>Mucorales</taxon>
        <taxon>Mucorineae</taxon>
        <taxon>Mucoraceae</taxon>
        <taxon>Mucor</taxon>
    </lineage>
</organism>
<gene>
    <name evidence="3" type="ORF">MUCCIDRAFT_106413</name>
</gene>
<keyword evidence="4" id="KW-1185">Reference proteome</keyword>
<feature type="region of interest" description="Disordered" evidence="1">
    <location>
        <begin position="51"/>
        <end position="85"/>
    </location>
</feature>
<feature type="chain" id="PRO_5007899278" evidence="2">
    <location>
        <begin position="26"/>
        <end position="118"/>
    </location>
</feature>
<dbReference type="AlphaFoldDB" id="A0A168N6D6"/>
<feature type="compositionally biased region" description="Basic residues" evidence="1">
    <location>
        <begin position="51"/>
        <end position="72"/>
    </location>
</feature>
<feature type="signal peptide" evidence="2">
    <location>
        <begin position="1"/>
        <end position="25"/>
    </location>
</feature>
<evidence type="ECO:0000313" key="3">
    <source>
        <dbReference type="EMBL" id="OAD05853.1"/>
    </source>
</evidence>
<proteinExistence type="predicted"/>